<protein>
    <submittedName>
        <fullName evidence="1">Uncharacterized protein</fullName>
    </submittedName>
</protein>
<proteinExistence type="predicted"/>
<gene>
    <name evidence="1" type="ORF">ACFQ21_20570</name>
</gene>
<dbReference type="RefSeq" id="WP_377581972.1">
    <property type="nucleotide sequence ID" value="NZ_JBHTKA010000007.1"/>
</dbReference>
<evidence type="ECO:0000313" key="1">
    <source>
        <dbReference type="EMBL" id="MFD1001736.1"/>
    </source>
</evidence>
<organism evidence="1 2">
    <name type="scientific">Ohtaekwangia kribbensis</name>
    <dbReference type="NCBI Taxonomy" id="688913"/>
    <lineage>
        <taxon>Bacteria</taxon>
        <taxon>Pseudomonadati</taxon>
        <taxon>Bacteroidota</taxon>
        <taxon>Cytophagia</taxon>
        <taxon>Cytophagales</taxon>
        <taxon>Fulvivirgaceae</taxon>
        <taxon>Ohtaekwangia</taxon>
    </lineage>
</organism>
<dbReference type="Proteomes" id="UP001597112">
    <property type="component" value="Unassembled WGS sequence"/>
</dbReference>
<name>A0ABW3K7E4_9BACT</name>
<sequence>MKVTLPEGVSLIKIPATAELAIYMIHKELRNRRIITKLEDAGFDSSNLSFDLTEVILQLVGIQNDSNKTYEWYIQLQDKYTALPEPEEPSEYYQQALDFYIELKGVNR</sequence>
<comment type="caution">
    <text evidence="1">The sequence shown here is derived from an EMBL/GenBank/DDBJ whole genome shotgun (WGS) entry which is preliminary data.</text>
</comment>
<accession>A0ABW3K7E4</accession>
<keyword evidence="2" id="KW-1185">Reference proteome</keyword>
<evidence type="ECO:0000313" key="2">
    <source>
        <dbReference type="Proteomes" id="UP001597112"/>
    </source>
</evidence>
<reference evidence="2" key="1">
    <citation type="journal article" date="2019" name="Int. J. Syst. Evol. Microbiol.">
        <title>The Global Catalogue of Microorganisms (GCM) 10K type strain sequencing project: providing services to taxonomists for standard genome sequencing and annotation.</title>
        <authorList>
            <consortium name="The Broad Institute Genomics Platform"/>
            <consortium name="The Broad Institute Genome Sequencing Center for Infectious Disease"/>
            <person name="Wu L."/>
            <person name="Ma J."/>
        </authorList>
    </citation>
    <scope>NUCLEOTIDE SEQUENCE [LARGE SCALE GENOMIC DNA]</scope>
    <source>
        <strain evidence="2">CCUG 58938</strain>
    </source>
</reference>
<dbReference type="EMBL" id="JBHTKA010000007">
    <property type="protein sequence ID" value="MFD1001736.1"/>
    <property type="molecule type" value="Genomic_DNA"/>
</dbReference>